<dbReference type="Proteomes" id="UP000187203">
    <property type="component" value="Unassembled WGS sequence"/>
</dbReference>
<feature type="compositionally biased region" description="Gly residues" evidence="1">
    <location>
        <begin position="32"/>
        <end position="43"/>
    </location>
</feature>
<comment type="caution">
    <text evidence="2">The sequence shown here is derived from an EMBL/GenBank/DDBJ whole genome shotgun (WGS) entry which is preliminary data.</text>
</comment>
<sequence length="122" mass="12764">MVVCLGFSISQTVLYRILSKALGFRMVIGNLGRGGAPPSGDGSGSAASGGVDYNMMDGAQIPPSSPENEGRRAQFGEAVVIDHEKNGDNSKRSNASSYSSSSDDISRTSHESEMPLNFSMAT</sequence>
<gene>
    <name evidence="2" type="ORF">COLO4_28334</name>
</gene>
<evidence type="ECO:0000256" key="1">
    <source>
        <dbReference type="SAM" id="MobiDB-lite"/>
    </source>
</evidence>
<feature type="compositionally biased region" description="Basic and acidic residues" evidence="1">
    <location>
        <begin position="68"/>
        <end position="91"/>
    </location>
</feature>
<dbReference type="AlphaFoldDB" id="A0A1R3HLZ3"/>
<dbReference type="PANTHER" id="PTHR34964">
    <property type="entry name" value="MEMBRANE LIPOPROTEIN-RELATED"/>
    <property type="match status" value="1"/>
</dbReference>
<accession>A0A1R3HLZ3</accession>
<dbReference type="EMBL" id="AWUE01019845">
    <property type="protein sequence ID" value="OMO71251.1"/>
    <property type="molecule type" value="Genomic_DNA"/>
</dbReference>
<protein>
    <submittedName>
        <fullName evidence="2">Uncharacterized protein</fullName>
    </submittedName>
</protein>
<feature type="compositionally biased region" description="Basic and acidic residues" evidence="1">
    <location>
        <begin position="104"/>
        <end position="113"/>
    </location>
</feature>
<feature type="compositionally biased region" description="Low complexity" evidence="1">
    <location>
        <begin position="92"/>
        <end position="103"/>
    </location>
</feature>
<evidence type="ECO:0000313" key="3">
    <source>
        <dbReference type="Proteomes" id="UP000187203"/>
    </source>
</evidence>
<dbReference type="OrthoDB" id="985405at2759"/>
<dbReference type="PANTHER" id="PTHR34964:SF1">
    <property type="entry name" value="MEMBRANE LIPOPROTEIN"/>
    <property type="match status" value="1"/>
</dbReference>
<name>A0A1R3HLZ3_9ROSI</name>
<evidence type="ECO:0000313" key="2">
    <source>
        <dbReference type="EMBL" id="OMO71251.1"/>
    </source>
</evidence>
<proteinExistence type="predicted"/>
<organism evidence="2 3">
    <name type="scientific">Corchorus olitorius</name>
    <dbReference type="NCBI Taxonomy" id="93759"/>
    <lineage>
        <taxon>Eukaryota</taxon>
        <taxon>Viridiplantae</taxon>
        <taxon>Streptophyta</taxon>
        <taxon>Embryophyta</taxon>
        <taxon>Tracheophyta</taxon>
        <taxon>Spermatophyta</taxon>
        <taxon>Magnoliopsida</taxon>
        <taxon>eudicotyledons</taxon>
        <taxon>Gunneridae</taxon>
        <taxon>Pentapetalae</taxon>
        <taxon>rosids</taxon>
        <taxon>malvids</taxon>
        <taxon>Malvales</taxon>
        <taxon>Malvaceae</taxon>
        <taxon>Grewioideae</taxon>
        <taxon>Apeibeae</taxon>
        <taxon>Corchorus</taxon>
    </lineage>
</organism>
<keyword evidence="3" id="KW-1185">Reference proteome</keyword>
<reference evidence="3" key="1">
    <citation type="submission" date="2013-09" db="EMBL/GenBank/DDBJ databases">
        <title>Corchorus olitorius genome sequencing.</title>
        <authorList>
            <person name="Alam M."/>
            <person name="Haque M.S."/>
            <person name="Islam M.S."/>
            <person name="Emdad E.M."/>
            <person name="Islam M.M."/>
            <person name="Ahmed B."/>
            <person name="Halim A."/>
            <person name="Hossen Q.M.M."/>
            <person name="Hossain M.Z."/>
            <person name="Ahmed R."/>
            <person name="Khan M.M."/>
            <person name="Islam R."/>
            <person name="Rashid M.M."/>
            <person name="Khan S.A."/>
            <person name="Rahman M.S."/>
            <person name="Alam M."/>
            <person name="Yahiya A.S."/>
            <person name="Khan M.S."/>
            <person name="Azam M.S."/>
            <person name="Haque T."/>
            <person name="Lashkar M.Z.H."/>
            <person name="Akhand A.I."/>
            <person name="Morshed G."/>
            <person name="Roy S."/>
            <person name="Uddin K.S."/>
            <person name="Rabeya T."/>
            <person name="Hossain A.S."/>
            <person name="Chowdhury A."/>
            <person name="Snigdha A.R."/>
            <person name="Mortoza M.S."/>
            <person name="Matin S.A."/>
            <person name="Hoque S.M.E."/>
            <person name="Islam M.K."/>
            <person name="Roy D.K."/>
            <person name="Haider R."/>
            <person name="Moosa M.M."/>
            <person name="Elias S.M."/>
            <person name="Hasan A.M."/>
            <person name="Jahan S."/>
            <person name="Shafiuddin M."/>
            <person name="Mahmood N."/>
            <person name="Shommy N.S."/>
        </authorList>
    </citation>
    <scope>NUCLEOTIDE SEQUENCE [LARGE SCALE GENOMIC DNA]</scope>
    <source>
        <strain evidence="3">cv. O-4</strain>
    </source>
</reference>
<feature type="region of interest" description="Disordered" evidence="1">
    <location>
        <begin position="32"/>
        <end position="122"/>
    </location>
</feature>